<dbReference type="RefSeq" id="WP_119440158.1">
    <property type="nucleotide sequence ID" value="NZ_QWGR01000021.1"/>
</dbReference>
<dbReference type="InterPro" id="IPR036691">
    <property type="entry name" value="Endo/exonu/phosph_ase_sf"/>
</dbReference>
<dbReference type="PANTHER" id="PTHR37397:SF1">
    <property type="entry name" value="LTD DOMAIN-CONTAINING PROTEIN"/>
    <property type="match status" value="1"/>
</dbReference>
<keyword evidence="5" id="KW-1185">Reference proteome</keyword>
<comment type="caution">
    <text evidence="4">The sequence shown here is derived from an EMBL/GenBank/DDBJ whole genome shotgun (WGS) entry which is preliminary data.</text>
</comment>
<dbReference type="OrthoDB" id="5500612at2"/>
<accession>A0A399STC7</accession>
<sequence length="1386" mass="146960">MNKILLRLRMILILFCASFASFAQSVLINEIRIDQPSTDNDEYFELAGNAGQDLSGLTYLVIGDGTGGSGVIEAVVDLTGQQIAGDGFFVVGESTMTITTPDFVATLNFENGDNVTHLLVSGFTGALGDDLDLEDDGVLDVTPWTEIVDGVALLQSTTSGEKVYSTVQVGPEGTFVPGHVLRDCSQLWQIGPFDLGEGDTPGASNCDGPVEVKVVINEFSVSTTGTDVEYVEIKSNPNTDLSAYSVLEIEGDGSSAGTIDEVLALGTTDANGYYLANLPANALENGSLTLLLVKNFTGALGDDLDTDNDGVLDATPWEELTDDVAVNDGGAGDLNYSTSVLTVSFDGLAFAPGGASRIPDGTDTDSPSDWVRNDFDLYGISGYEGSPANGEAINTPGAENEKYVFVETISLIINEVDADTPGTDTEEFIELYDGGLGNKALDGYIVVLYNGNGDVSYAAYDLAGYFTNAEGYFVIGNADVANVNLVVASNAIQNGADAVALYKDTITNFPNGTPVTLTNLEDALVYDTDDSDDAGLLVLLEAGEQQVNENMTGDKDNLSMQRIPNGSGGARMTASYSMFKPTPGTENGVIVNPPAPDVISIADARVAAEGTTVTITGTLTVADQFAGSAYMQDSTAGIAVFDALVHGAGVFQIGDSITITGTRGVYNGQIQISPVSEVTSHGAALSPVQPKALTMAELSAHPAELVKLTNVTFPAPGALIFGNSNLVVADASGSGEVRIDADAADLVGLAQPENCEELVGVVGRYYDLFQLMPRIKSDLPCAEKYKQTGDDLAISKEQTLDVVTWNIEWFGDEGNSPAKGDANTVQKDSVKAVLNALDADIYAVEEISDDVLFAQMVGEMNGYNYVLSDYTSNPNDAGVKQKVGFIYKTSTVSVVKTMPLLASIHPYYNDGDGSALVGYPDPDVTRFYASGRLPFMMVADITINSVTVRYHVIDIHARANNSSDPLLRYQMRKYDVEVLKDTLDQHYSDANLILLGDYNDDVDVTVADITATTASSYESYVADAANYKALTGVLSENGFRSYVFETDMIDHISVSNELFDEYIEGSARVHYEFYDSDYTNTASDHFPVSVRLQVQSLAVSSVLTTEIDCFEGDNGTATVEVTGGIRPYTYAWSNGQTLATASNLSAGIYSVTVSDALNNSVSAEVELFDPAPVEFTLTDDQVVYPAYPDSACATLAVADVTGGAGDYSYQWGTGETSESIMVCPEVPTVYYLTVTDGNECSVTDSVQVSPVDVYCTTGKGMDKIQLCYKGKNMCVAYPAVDELIKNGAVLGACVAEEVTAATLDGFMVYPNPFVSDVTVTFSSDEKAGATVEVYAEGGAVVYSEVISIHKGYNKVELNLSFLTAGTYVVVVKGSSLISVSGTIIKQ</sequence>
<feature type="domain" description="Secretion system C-terminal sorting" evidence="3">
    <location>
        <begin position="1308"/>
        <end position="1376"/>
    </location>
</feature>
<dbReference type="Pfam" id="PF13573">
    <property type="entry name" value="SprB"/>
    <property type="match status" value="1"/>
</dbReference>
<organism evidence="4 5">
    <name type="scientific">Maribellus luteus</name>
    <dbReference type="NCBI Taxonomy" id="2305463"/>
    <lineage>
        <taxon>Bacteria</taxon>
        <taxon>Pseudomonadati</taxon>
        <taxon>Bacteroidota</taxon>
        <taxon>Bacteroidia</taxon>
        <taxon>Marinilabiliales</taxon>
        <taxon>Prolixibacteraceae</taxon>
        <taxon>Maribellus</taxon>
    </lineage>
</organism>
<feature type="chain" id="PRO_5017212016" evidence="1">
    <location>
        <begin position="24"/>
        <end position="1386"/>
    </location>
</feature>
<feature type="signal peptide" evidence="1">
    <location>
        <begin position="1"/>
        <end position="23"/>
    </location>
</feature>
<dbReference type="Gene3D" id="3.60.10.10">
    <property type="entry name" value="Endonuclease/exonuclease/phosphatase"/>
    <property type="match status" value="1"/>
</dbReference>
<dbReference type="InterPro" id="IPR026444">
    <property type="entry name" value="Secre_tail"/>
</dbReference>
<evidence type="ECO:0000259" key="3">
    <source>
        <dbReference type="Pfam" id="PF18962"/>
    </source>
</evidence>
<dbReference type="InterPro" id="IPR005135">
    <property type="entry name" value="Endo/exonuclease/phosphatase"/>
</dbReference>
<proteinExistence type="predicted"/>
<dbReference type="Pfam" id="PF03372">
    <property type="entry name" value="Exo_endo_phos"/>
    <property type="match status" value="1"/>
</dbReference>
<protein>
    <submittedName>
        <fullName evidence="4">T9SS C-terminal target domain-containing protein</fullName>
    </submittedName>
</protein>
<dbReference type="GO" id="GO:0003824">
    <property type="term" value="F:catalytic activity"/>
    <property type="evidence" value="ECO:0007669"/>
    <property type="project" value="InterPro"/>
</dbReference>
<dbReference type="NCBIfam" id="TIGR04183">
    <property type="entry name" value="Por_Secre_tail"/>
    <property type="match status" value="1"/>
</dbReference>
<name>A0A399STC7_9BACT</name>
<reference evidence="4 5" key="1">
    <citation type="submission" date="2018-08" db="EMBL/GenBank/DDBJ databases">
        <title>Pallidiluteibacterium maritimus gen. nov., sp. nov., isolated from coastal sediment.</title>
        <authorList>
            <person name="Zhou L.Y."/>
        </authorList>
    </citation>
    <scope>NUCLEOTIDE SEQUENCE [LARGE SCALE GENOMIC DNA]</scope>
    <source>
        <strain evidence="4 5">XSD2</strain>
    </source>
</reference>
<dbReference type="InterPro" id="IPR025667">
    <property type="entry name" value="SprB_repeat"/>
</dbReference>
<evidence type="ECO:0000259" key="2">
    <source>
        <dbReference type="Pfam" id="PF03372"/>
    </source>
</evidence>
<evidence type="ECO:0000313" key="4">
    <source>
        <dbReference type="EMBL" id="RIJ45681.1"/>
    </source>
</evidence>
<keyword evidence="1" id="KW-0732">Signal</keyword>
<evidence type="ECO:0000256" key="1">
    <source>
        <dbReference type="SAM" id="SignalP"/>
    </source>
</evidence>
<evidence type="ECO:0000313" key="5">
    <source>
        <dbReference type="Proteomes" id="UP000265926"/>
    </source>
</evidence>
<dbReference type="Gene3D" id="2.60.40.740">
    <property type="match status" value="1"/>
</dbReference>
<dbReference type="SUPFAM" id="SSF56219">
    <property type="entry name" value="DNase I-like"/>
    <property type="match status" value="1"/>
</dbReference>
<dbReference type="PANTHER" id="PTHR37397">
    <property type="entry name" value="SI:CH211-183D21.1"/>
    <property type="match status" value="1"/>
</dbReference>
<dbReference type="Proteomes" id="UP000265926">
    <property type="component" value="Unassembled WGS sequence"/>
</dbReference>
<gene>
    <name evidence="4" type="ORF">D1614_22000</name>
</gene>
<dbReference type="EMBL" id="QWGR01000021">
    <property type="protein sequence ID" value="RIJ45681.1"/>
    <property type="molecule type" value="Genomic_DNA"/>
</dbReference>
<feature type="domain" description="Endonuclease/exonuclease/phosphatase" evidence="2">
    <location>
        <begin position="803"/>
        <end position="1085"/>
    </location>
</feature>
<dbReference type="Pfam" id="PF18962">
    <property type="entry name" value="Por_Secre_tail"/>
    <property type="match status" value="1"/>
</dbReference>